<evidence type="ECO:0000259" key="6">
    <source>
        <dbReference type="PROSITE" id="PS50089"/>
    </source>
</evidence>
<evidence type="ECO:0000313" key="7">
    <source>
        <dbReference type="EMBL" id="QHT04931.1"/>
    </source>
</evidence>
<dbReference type="InterPro" id="IPR050628">
    <property type="entry name" value="SNF2_RAD54_helicase_TF"/>
</dbReference>
<evidence type="ECO:0000256" key="2">
    <source>
        <dbReference type="ARBA" id="ARBA00022801"/>
    </source>
</evidence>
<dbReference type="InterPro" id="IPR001841">
    <property type="entry name" value="Znf_RING"/>
</dbReference>
<dbReference type="SUPFAM" id="SSF52540">
    <property type="entry name" value="P-loop containing nucleoside triphosphate hydrolases"/>
    <property type="match status" value="2"/>
</dbReference>
<evidence type="ECO:0000256" key="4">
    <source>
        <dbReference type="ARBA" id="ARBA00022840"/>
    </source>
</evidence>
<keyword evidence="2" id="KW-0378">Hydrolase</keyword>
<accession>A0A6C0CKE3</accession>
<keyword evidence="1" id="KW-0547">Nucleotide-binding</keyword>
<dbReference type="InterPro" id="IPR013083">
    <property type="entry name" value="Znf_RING/FYVE/PHD"/>
</dbReference>
<dbReference type="GO" id="GO:0004386">
    <property type="term" value="F:helicase activity"/>
    <property type="evidence" value="ECO:0007669"/>
    <property type="project" value="UniProtKB-KW"/>
</dbReference>
<name>A0A6C0CKE3_9ZZZZ</name>
<dbReference type="PROSITE" id="PS50089">
    <property type="entry name" value="ZF_RING_2"/>
    <property type="match status" value="1"/>
</dbReference>
<dbReference type="GO" id="GO:0005634">
    <property type="term" value="C:nucleus"/>
    <property type="evidence" value="ECO:0007669"/>
    <property type="project" value="TreeGrafter"/>
</dbReference>
<feature type="region of interest" description="Disordered" evidence="5">
    <location>
        <begin position="481"/>
        <end position="504"/>
    </location>
</feature>
<dbReference type="GO" id="GO:0008094">
    <property type="term" value="F:ATP-dependent activity, acting on DNA"/>
    <property type="evidence" value="ECO:0007669"/>
    <property type="project" value="TreeGrafter"/>
</dbReference>
<dbReference type="PANTHER" id="PTHR45626">
    <property type="entry name" value="TRANSCRIPTION TERMINATION FACTOR 2-RELATED"/>
    <property type="match status" value="1"/>
</dbReference>
<dbReference type="Gene3D" id="3.40.50.300">
    <property type="entry name" value="P-loop containing nucleotide triphosphate hydrolases"/>
    <property type="match status" value="2"/>
</dbReference>
<dbReference type="InterPro" id="IPR027417">
    <property type="entry name" value="P-loop_NTPase"/>
</dbReference>
<dbReference type="SUPFAM" id="SSF57850">
    <property type="entry name" value="RING/U-box"/>
    <property type="match status" value="1"/>
</dbReference>
<dbReference type="GO" id="GO:0016787">
    <property type="term" value="F:hydrolase activity"/>
    <property type="evidence" value="ECO:0007669"/>
    <property type="project" value="UniProtKB-KW"/>
</dbReference>
<dbReference type="GO" id="GO:0005524">
    <property type="term" value="F:ATP binding"/>
    <property type="evidence" value="ECO:0007669"/>
    <property type="project" value="UniProtKB-KW"/>
</dbReference>
<dbReference type="Pfam" id="PF00176">
    <property type="entry name" value="SNF2-rel_dom"/>
    <property type="match status" value="1"/>
</dbReference>
<dbReference type="InterPro" id="IPR000330">
    <property type="entry name" value="SNF2_N"/>
</dbReference>
<dbReference type="PANTHER" id="PTHR45626:SF17">
    <property type="entry name" value="HELICASE-LIKE TRANSCRIPTION FACTOR"/>
    <property type="match status" value="1"/>
</dbReference>
<evidence type="ECO:0000256" key="1">
    <source>
        <dbReference type="ARBA" id="ARBA00022741"/>
    </source>
</evidence>
<evidence type="ECO:0000256" key="3">
    <source>
        <dbReference type="ARBA" id="ARBA00022806"/>
    </source>
</evidence>
<keyword evidence="4" id="KW-0067">ATP-binding</keyword>
<dbReference type="Gene3D" id="3.30.40.10">
    <property type="entry name" value="Zinc/RING finger domain, C3HC4 (zinc finger)"/>
    <property type="match status" value="1"/>
</dbReference>
<reference evidence="7" key="1">
    <citation type="journal article" date="2020" name="Nature">
        <title>Giant virus diversity and host interactions through global metagenomics.</title>
        <authorList>
            <person name="Schulz F."/>
            <person name="Roux S."/>
            <person name="Paez-Espino D."/>
            <person name="Jungbluth S."/>
            <person name="Walsh D.A."/>
            <person name="Denef V.J."/>
            <person name="McMahon K.D."/>
            <person name="Konstantinidis K.T."/>
            <person name="Eloe-Fadrosh E.A."/>
            <person name="Kyrpides N.C."/>
            <person name="Woyke T."/>
        </authorList>
    </citation>
    <scope>NUCLEOTIDE SEQUENCE</scope>
    <source>
        <strain evidence="7">GVMAG-M-3300021343-4</strain>
    </source>
</reference>
<evidence type="ECO:0000256" key="5">
    <source>
        <dbReference type="SAM" id="MobiDB-lite"/>
    </source>
</evidence>
<organism evidence="7">
    <name type="scientific">viral metagenome</name>
    <dbReference type="NCBI Taxonomy" id="1070528"/>
    <lineage>
        <taxon>unclassified sequences</taxon>
        <taxon>metagenomes</taxon>
        <taxon>organismal metagenomes</taxon>
    </lineage>
</organism>
<feature type="domain" description="RING-type" evidence="6">
    <location>
        <begin position="422"/>
        <end position="461"/>
    </location>
</feature>
<keyword evidence="3" id="KW-0347">Helicase</keyword>
<dbReference type="AlphaFoldDB" id="A0A6C0CKE3"/>
<dbReference type="GO" id="GO:0006281">
    <property type="term" value="P:DNA repair"/>
    <property type="evidence" value="ECO:0007669"/>
    <property type="project" value="TreeGrafter"/>
</dbReference>
<sequence>MSYLNYNYNNSGTYRNATSSYSGDFVQYLTDEDPRAKQPKKITTELKMHQLTALKKMQDLEKTKLIKYKLRDGLSDFSQTFHNDEKTSVVRTNVSILGDSAGFGKTLTILSLIASMDKPPEDKPHTIYNFEGNRNIMRRFVNAVHRKVTNVSLVVIPNNIEKQWESEIRKHSKLKFITFKGKQTVSLLEKFKYIENNSVHVILCRATIYKQLQEYVNRQGIIWKRVIIDEIDSINAKMYDEIKTLFTWVVSATYQELIGHYYRARHSYVKNLFSDLSSDELIFQALVVQSDPKYLEKSFQMAATQKRYIECITPRVVGAFQTVFGANSDFMSAVNSGDIDKAVEILGGDVKSNRNLIELYTHKIDTQISDLKARRTYTQNLSSVKPEDKKERIDKINEKISKLEKDLERFNVFINGVGDDPCSICFCPMENPVMVTCCSRIYCGECLFLWMARSQACPMCKHEPLEKDHIIYIKSEADGDASVTADEPTEPQAGPSTGLPIAKPDTDTKEKTLLKITKEILKESKDNKILVVSKNDGTRDLIEQVLRGETTIKFASLTTDNRHNVKTIEKYHSGEVNTLFLNSKCNGAGLNLEDTTDIVIYHQMDRALEEQSIARAQRMSRKKDLDLRVYYLRYDHEYED</sequence>
<protein>
    <recommendedName>
        <fullName evidence="6">RING-type domain-containing protein</fullName>
    </recommendedName>
</protein>
<dbReference type="EMBL" id="MN739445">
    <property type="protein sequence ID" value="QHT04931.1"/>
    <property type="molecule type" value="Genomic_DNA"/>
</dbReference>
<proteinExistence type="predicted"/>